<evidence type="ECO:0000256" key="8">
    <source>
        <dbReference type="SAM" id="Phobius"/>
    </source>
</evidence>
<protein>
    <submittedName>
        <fullName evidence="10">DHA2 family efflux MFS transporter permease subunit</fullName>
    </submittedName>
</protein>
<feature type="transmembrane region" description="Helical" evidence="8">
    <location>
        <begin position="271"/>
        <end position="295"/>
    </location>
</feature>
<dbReference type="InterPro" id="IPR004638">
    <property type="entry name" value="EmrB-like"/>
</dbReference>
<feature type="transmembrane region" description="Helical" evidence="8">
    <location>
        <begin position="199"/>
        <end position="220"/>
    </location>
</feature>
<dbReference type="Gene3D" id="1.20.1250.20">
    <property type="entry name" value="MFS general substrate transporter like domains"/>
    <property type="match status" value="1"/>
</dbReference>
<feature type="transmembrane region" description="Helical" evidence="8">
    <location>
        <begin position="393"/>
        <end position="420"/>
    </location>
</feature>
<feature type="transmembrane region" description="Helical" evidence="8">
    <location>
        <begin position="12"/>
        <end position="40"/>
    </location>
</feature>
<keyword evidence="11" id="KW-1185">Reference proteome</keyword>
<dbReference type="InterPro" id="IPR036259">
    <property type="entry name" value="MFS_trans_sf"/>
</dbReference>
<comment type="similarity">
    <text evidence="2">Belongs to the major facilitator superfamily. EmrB family.</text>
</comment>
<dbReference type="EMBL" id="JAFITR010000045">
    <property type="protein sequence ID" value="MBN4066971.1"/>
    <property type="molecule type" value="Genomic_DNA"/>
</dbReference>
<feature type="transmembrane region" description="Helical" evidence="8">
    <location>
        <begin position="166"/>
        <end position="187"/>
    </location>
</feature>
<comment type="subcellular location">
    <subcellularLocation>
        <location evidence="1">Cell membrane</location>
        <topology evidence="1">Multi-pass membrane protein</topology>
    </subcellularLocation>
</comment>
<reference evidence="10 11" key="1">
    <citation type="submission" date="2021-02" db="EMBL/GenBank/DDBJ databases">
        <title>Activity-based single-cell genomes from oceanic crustal fluid captures similar information to metagenomic and metatranscriptomic surveys with orders of magnitude less sampling.</title>
        <authorList>
            <person name="D'Angelo T.S."/>
            <person name="Orcutt B.N."/>
        </authorList>
    </citation>
    <scope>NUCLEOTIDE SEQUENCE [LARGE SCALE GENOMIC DNA]</scope>
    <source>
        <strain evidence="10">AH-315-G07</strain>
    </source>
</reference>
<evidence type="ECO:0000313" key="11">
    <source>
        <dbReference type="Proteomes" id="UP000722121"/>
    </source>
</evidence>
<dbReference type="Pfam" id="PF07690">
    <property type="entry name" value="MFS_1"/>
    <property type="match status" value="1"/>
</dbReference>
<dbReference type="InterPro" id="IPR005829">
    <property type="entry name" value="Sugar_transporter_CS"/>
</dbReference>
<keyword evidence="3" id="KW-0813">Transport</keyword>
<evidence type="ECO:0000256" key="1">
    <source>
        <dbReference type="ARBA" id="ARBA00004651"/>
    </source>
</evidence>
<dbReference type="PROSITE" id="PS00217">
    <property type="entry name" value="SUGAR_TRANSPORT_2"/>
    <property type="match status" value="1"/>
</dbReference>
<feature type="transmembrane region" description="Helical" evidence="8">
    <location>
        <begin position="334"/>
        <end position="352"/>
    </location>
</feature>
<feature type="transmembrane region" description="Helical" evidence="8">
    <location>
        <begin position="105"/>
        <end position="125"/>
    </location>
</feature>
<evidence type="ECO:0000256" key="2">
    <source>
        <dbReference type="ARBA" id="ARBA00008537"/>
    </source>
</evidence>
<feature type="transmembrane region" description="Helical" evidence="8">
    <location>
        <begin position="226"/>
        <end position="251"/>
    </location>
</feature>
<evidence type="ECO:0000256" key="4">
    <source>
        <dbReference type="ARBA" id="ARBA00022475"/>
    </source>
</evidence>
<accession>A0ABS3AQH1</accession>
<feature type="domain" description="Major facilitator superfamily (MFS) profile" evidence="9">
    <location>
        <begin position="14"/>
        <end position="510"/>
    </location>
</feature>
<feature type="transmembrane region" description="Helical" evidence="8">
    <location>
        <begin position="137"/>
        <end position="160"/>
    </location>
</feature>
<sequence>MADPSRPLHGKVILVTVCLLASLLEVIDTTIVGIAAPSIMGELGIAIDQVSWVLTGYILANAIILPISGWCTMQLGRRNYFTACIALFTLSSFFAATAPNIGWLITFRIIQGLAGGGILPVAQVLIQECFPDKRKELASAIFAISVLVGAMAGPVLGGLITTYFSWRMIFLVNIPIGIIAIPMAWFFTTEMENGRKKPGRIDFAGLALLVIAIAGIQFVLERGERYGWFSSSTIVITLSVGIIALIAFIYWELYCKNPLLNLRMFKHNPVWAGPLAIAGAGFVLYSTIFAIPILVETVLNISPLQVGLLFVPGTACALFIAPITAFALKKTHHLFIFLIGTICLGLVCWMFAHITSLSSYDSFFLPLILRSVGLTIIFISVTTLVFKQFEGEALAHVSGIGNLARQIGGSFGIAIFSALYQRNQKIFYSYTTGDLTLLRDNVRETYQGIKAAVNVSADLLTSPVDIANNTFHQMITQQALILGSNRIFAIWILVVFGSILLPLFLLRIRKGPPISRFL</sequence>
<evidence type="ECO:0000313" key="10">
    <source>
        <dbReference type="EMBL" id="MBN4066971.1"/>
    </source>
</evidence>
<dbReference type="InterPro" id="IPR020846">
    <property type="entry name" value="MFS_dom"/>
</dbReference>
<proteinExistence type="inferred from homology"/>
<dbReference type="PANTHER" id="PTHR42718">
    <property type="entry name" value="MAJOR FACILITATOR SUPERFAMILY MULTIDRUG TRANSPORTER MFSC"/>
    <property type="match status" value="1"/>
</dbReference>
<dbReference type="NCBIfam" id="TIGR00711">
    <property type="entry name" value="efflux_EmrB"/>
    <property type="match status" value="1"/>
</dbReference>
<evidence type="ECO:0000256" key="6">
    <source>
        <dbReference type="ARBA" id="ARBA00022989"/>
    </source>
</evidence>
<keyword evidence="6 8" id="KW-1133">Transmembrane helix</keyword>
<keyword evidence="5 8" id="KW-0812">Transmembrane</keyword>
<evidence type="ECO:0000256" key="3">
    <source>
        <dbReference type="ARBA" id="ARBA00022448"/>
    </source>
</evidence>
<dbReference type="PROSITE" id="PS50850">
    <property type="entry name" value="MFS"/>
    <property type="match status" value="1"/>
</dbReference>
<feature type="transmembrane region" description="Helical" evidence="8">
    <location>
        <begin position="52"/>
        <end position="73"/>
    </location>
</feature>
<dbReference type="PANTHER" id="PTHR42718:SF9">
    <property type="entry name" value="MAJOR FACILITATOR SUPERFAMILY MULTIDRUG TRANSPORTER MFSC"/>
    <property type="match status" value="1"/>
</dbReference>
<organism evidence="10 11">
    <name type="scientific">Simkania negevensis</name>
    <dbReference type="NCBI Taxonomy" id="83561"/>
    <lineage>
        <taxon>Bacteria</taxon>
        <taxon>Pseudomonadati</taxon>
        <taxon>Chlamydiota</taxon>
        <taxon>Chlamydiia</taxon>
        <taxon>Parachlamydiales</taxon>
        <taxon>Simkaniaceae</taxon>
        <taxon>Simkania</taxon>
    </lineage>
</organism>
<dbReference type="Gene3D" id="1.20.1720.10">
    <property type="entry name" value="Multidrug resistance protein D"/>
    <property type="match status" value="1"/>
</dbReference>
<feature type="transmembrane region" description="Helical" evidence="8">
    <location>
        <begin position="487"/>
        <end position="506"/>
    </location>
</feature>
<dbReference type="Proteomes" id="UP000722121">
    <property type="component" value="Unassembled WGS sequence"/>
</dbReference>
<keyword evidence="7 8" id="KW-0472">Membrane</keyword>
<feature type="transmembrane region" description="Helical" evidence="8">
    <location>
        <begin position="307"/>
        <end position="327"/>
    </location>
</feature>
<comment type="caution">
    <text evidence="10">The sequence shown here is derived from an EMBL/GenBank/DDBJ whole genome shotgun (WGS) entry which is preliminary data.</text>
</comment>
<dbReference type="InterPro" id="IPR011701">
    <property type="entry name" value="MFS"/>
</dbReference>
<feature type="transmembrane region" description="Helical" evidence="8">
    <location>
        <begin position="364"/>
        <end position="386"/>
    </location>
</feature>
<gene>
    <name evidence="10" type="ORF">JYU14_02695</name>
</gene>
<evidence type="ECO:0000256" key="7">
    <source>
        <dbReference type="ARBA" id="ARBA00023136"/>
    </source>
</evidence>
<evidence type="ECO:0000256" key="5">
    <source>
        <dbReference type="ARBA" id="ARBA00022692"/>
    </source>
</evidence>
<feature type="transmembrane region" description="Helical" evidence="8">
    <location>
        <begin position="80"/>
        <end position="99"/>
    </location>
</feature>
<evidence type="ECO:0000259" key="9">
    <source>
        <dbReference type="PROSITE" id="PS50850"/>
    </source>
</evidence>
<keyword evidence="4" id="KW-1003">Cell membrane</keyword>
<dbReference type="SUPFAM" id="SSF103473">
    <property type="entry name" value="MFS general substrate transporter"/>
    <property type="match status" value="1"/>
</dbReference>
<name>A0ABS3AQH1_9BACT</name>